<evidence type="ECO:0000259" key="1">
    <source>
        <dbReference type="PROSITE" id="PS51886"/>
    </source>
</evidence>
<dbReference type="InterPro" id="IPR006571">
    <property type="entry name" value="TLDc_dom"/>
</dbReference>
<dbReference type="OrthoDB" id="25620at2759"/>
<dbReference type="Pfam" id="PF07534">
    <property type="entry name" value="TLD"/>
    <property type="match status" value="1"/>
</dbReference>
<proteinExistence type="predicted"/>
<keyword evidence="3" id="KW-1185">Reference proteome</keyword>
<reference evidence="3" key="1">
    <citation type="submission" date="2011-08" db="EMBL/GenBank/DDBJ databases">
        <authorList>
            <person name="Rombauts S."/>
        </authorList>
    </citation>
    <scope>NUCLEOTIDE SEQUENCE</scope>
    <source>
        <strain evidence="3">London</strain>
    </source>
</reference>
<dbReference type="EnsemblMetazoa" id="tetur04g02380.1">
    <property type="protein sequence ID" value="tetur04g02380.1"/>
    <property type="gene ID" value="tetur04g02380"/>
</dbReference>
<dbReference type="EMBL" id="CAEY01001356">
    <property type="status" value="NOT_ANNOTATED_CDS"/>
    <property type="molecule type" value="Genomic_DNA"/>
</dbReference>
<organism evidence="2 3">
    <name type="scientific">Tetranychus urticae</name>
    <name type="common">Two-spotted spider mite</name>
    <dbReference type="NCBI Taxonomy" id="32264"/>
    <lineage>
        <taxon>Eukaryota</taxon>
        <taxon>Metazoa</taxon>
        <taxon>Ecdysozoa</taxon>
        <taxon>Arthropoda</taxon>
        <taxon>Chelicerata</taxon>
        <taxon>Arachnida</taxon>
        <taxon>Acari</taxon>
        <taxon>Acariformes</taxon>
        <taxon>Trombidiformes</taxon>
        <taxon>Prostigmata</taxon>
        <taxon>Eleutherengona</taxon>
        <taxon>Raphignathae</taxon>
        <taxon>Tetranychoidea</taxon>
        <taxon>Tetranychidae</taxon>
        <taxon>Tetranychus</taxon>
    </lineage>
</organism>
<protein>
    <recommendedName>
        <fullName evidence="1">TLDc domain-containing protein</fullName>
    </recommendedName>
</protein>
<dbReference type="Proteomes" id="UP000015104">
    <property type="component" value="Unassembled WGS sequence"/>
</dbReference>
<evidence type="ECO:0000313" key="2">
    <source>
        <dbReference type="EnsemblMetazoa" id="tetur04g02380.1"/>
    </source>
</evidence>
<gene>
    <name evidence="2" type="primary">107359361</name>
</gene>
<feature type="domain" description="TLDc" evidence="1">
    <location>
        <begin position="107"/>
        <end position="281"/>
    </location>
</feature>
<reference evidence="2" key="2">
    <citation type="submission" date="2015-06" db="UniProtKB">
        <authorList>
            <consortium name="EnsemblMetazoa"/>
        </authorList>
    </citation>
    <scope>IDENTIFICATION</scope>
</reference>
<dbReference type="AlphaFoldDB" id="T1K1R8"/>
<dbReference type="HOGENOM" id="CLU_991521_0_0_1"/>
<accession>T1K1R8</accession>
<name>T1K1R8_TETUR</name>
<dbReference type="OMA" id="HETEDMI"/>
<sequence length="281" mass="31515">MDAESVKTGLTIINELKDMILSNLTAAGKEKVGEKINTNLDMLASIINGNSVSNCNGNAQGNANYEAEILKRLRAIEGKLDMTPKETFPDKVITHSRSSHRLFHGSHLLSGANAKFQKILNQWYGVPKQSWRCIFRAQTHNFSADSFHRHCDNFAPTFTIILGHNGDLCGGFTDIPWSIPADPKGRYITSEKSFLFSLINRESTDPIKFDVIKKRFAIVHHQRYGPIFGGGADLALSDNCDANMESYSNLPHSYDGEHANNYILMGHYYFCVKDYEVFTIT</sequence>
<dbReference type="eggNOG" id="KOG4350">
    <property type="taxonomic scope" value="Eukaryota"/>
</dbReference>
<evidence type="ECO:0000313" key="3">
    <source>
        <dbReference type="Proteomes" id="UP000015104"/>
    </source>
</evidence>
<dbReference type="STRING" id="32264.T1K1R8"/>
<dbReference type="KEGG" id="tut:107359361"/>
<dbReference type="SMART" id="SM00584">
    <property type="entry name" value="TLDc"/>
    <property type="match status" value="1"/>
</dbReference>
<dbReference type="PROSITE" id="PS51886">
    <property type="entry name" value="TLDC"/>
    <property type="match status" value="1"/>
</dbReference>